<dbReference type="InterPro" id="IPR000933">
    <property type="entry name" value="Glyco_hydro_29"/>
</dbReference>
<dbReference type="PROSITE" id="PS50022">
    <property type="entry name" value="FA58C_3"/>
    <property type="match status" value="1"/>
</dbReference>
<dbReference type="Gene3D" id="2.60.120.260">
    <property type="entry name" value="Galactose-binding domain-like"/>
    <property type="match status" value="1"/>
</dbReference>
<dbReference type="InterPro" id="IPR000421">
    <property type="entry name" value="FA58C"/>
</dbReference>
<keyword evidence="4" id="KW-0378">Hydrolase</keyword>
<gene>
    <name evidence="7" type="ORF">GT019_30510</name>
</gene>
<dbReference type="Pfam" id="PF00754">
    <property type="entry name" value="F5_F8_type_C"/>
    <property type="match status" value="1"/>
</dbReference>
<keyword evidence="8" id="KW-1185">Reference proteome</keyword>
<dbReference type="Pfam" id="PF01120">
    <property type="entry name" value="Alpha_L_fucos"/>
    <property type="match status" value="1"/>
</dbReference>
<reference evidence="7 8" key="1">
    <citation type="submission" date="2020-01" db="EMBL/GenBank/DDBJ databases">
        <title>Paenibacillus soybeanensis sp. nov. isolated from the nodules of soybean (Glycine max(L.) Merr).</title>
        <authorList>
            <person name="Wang H."/>
        </authorList>
    </citation>
    <scope>NUCLEOTIDE SEQUENCE [LARGE SCALE GENOMIC DNA]</scope>
    <source>
        <strain evidence="7 8">T1</strain>
    </source>
</reference>
<dbReference type="PANTHER" id="PTHR10030:SF37">
    <property type="entry name" value="ALPHA-L-FUCOSIDASE-RELATED"/>
    <property type="match status" value="1"/>
</dbReference>
<feature type="domain" description="F5/8 type C" evidence="6">
    <location>
        <begin position="329"/>
        <end position="472"/>
    </location>
</feature>
<dbReference type="InterPro" id="IPR017853">
    <property type="entry name" value="GH"/>
</dbReference>
<dbReference type="SUPFAM" id="SSF49785">
    <property type="entry name" value="Galactose-binding domain-like"/>
    <property type="match status" value="1"/>
</dbReference>
<dbReference type="EMBL" id="JAAAMV010000037">
    <property type="protein sequence ID" value="NBD28218.1"/>
    <property type="molecule type" value="Genomic_DNA"/>
</dbReference>
<dbReference type="Gene3D" id="3.20.20.80">
    <property type="entry name" value="Glycosidases"/>
    <property type="match status" value="1"/>
</dbReference>
<comment type="caution">
    <text evidence="7">The sequence shown here is derived from an EMBL/GenBank/DDBJ whole genome shotgun (WGS) entry which is preliminary data.</text>
</comment>
<evidence type="ECO:0000256" key="5">
    <source>
        <dbReference type="ARBA" id="ARBA00023295"/>
    </source>
</evidence>
<dbReference type="PANTHER" id="PTHR10030">
    <property type="entry name" value="ALPHA-L-FUCOSIDASE"/>
    <property type="match status" value="1"/>
</dbReference>
<dbReference type="SUPFAM" id="SSF51445">
    <property type="entry name" value="(Trans)glycosidases"/>
    <property type="match status" value="1"/>
</dbReference>
<evidence type="ECO:0000256" key="1">
    <source>
        <dbReference type="ARBA" id="ARBA00007951"/>
    </source>
</evidence>
<proteinExistence type="inferred from homology"/>
<dbReference type="SMART" id="SM00812">
    <property type="entry name" value="Alpha_L_fucos"/>
    <property type="match status" value="1"/>
</dbReference>
<dbReference type="InterPro" id="IPR057739">
    <property type="entry name" value="Glyco_hydro_29_N"/>
</dbReference>
<sequence length="479" mass="54693">MNSPIQNAARIVPSARQLAWQELEFYSFIHFGVNTYTDKEWGLGDEDPTIFNPVEFDAKQWVDVCKSAGMKGLILTCKHHDGFCLWPSAFTEHSVKNSPWRGGNGDLVKEVADACREGGIRFGVYLSPWDRHDQRYGSSSYNDYFKDQLRELLTQYGDIFCVWFDGACGEGPNGLKQVYDWDGYYEVIRECQPNAVISVCGPDVRWCGNEAGHTRESEWSVVPAELQDCEKIQENSQHVDDGEFSKRANSRDENLGSRDAIAGKDKLIWYPAEVNTSIRPGWFYHASEDEQVRSLEELLNIYYKSVGGNATFLLNLPPDMRGLIHENDARRMAELGQTIRSTFQHNLASNAHASATEVLNENHAVDRLFDGNKDTFWCPREGTEHASIEIDLKEEQTFDTIVLKEQVLSGQRIEKVRLEYLDQGIWKPLIECTTIGYKRICRFTPVSARHIRLTIEESRWFPTLSAFEVYLSPRSVTAS</sequence>
<keyword evidence="3" id="KW-0732">Signal</keyword>
<keyword evidence="5" id="KW-0326">Glycosidase</keyword>
<accession>A0ABW9Y0N6</accession>
<protein>
    <recommendedName>
        <fullName evidence="2">alpha-L-fucosidase</fullName>
        <ecNumber evidence="2">3.2.1.51</ecNumber>
    </recommendedName>
</protein>
<evidence type="ECO:0000256" key="2">
    <source>
        <dbReference type="ARBA" id="ARBA00012662"/>
    </source>
</evidence>
<dbReference type="Proteomes" id="UP000665561">
    <property type="component" value="Unassembled WGS sequence"/>
</dbReference>
<dbReference type="InterPro" id="IPR008979">
    <property type="entry name" value="Galactose-bd-like_sf"/>
</dbReference>
<evidence type="ECO:0000313" key="7">
    <source>
        <dbReference type="EMBL" id="NBD28218.1"/>
    </source>
</evidence>
<organism evidence="7 8">
    <name type="scientific">Paenibacillus glycinis</name>
    <dbReference type="NCBI Taxonomy" id="2697035"/>
    <lineage>
        <taxon>Bacteria</taxon>
        <taxon>Bacillati</taxon>
        <taxon>Bacillota</taxon>
        <taxon>Bacilli</taxon>
        <taxon>Bacillales</taxon>
        <taxon>Paenibacillaceae</taxon>
        <taxon>Paenibacillus</taxon>
    </lineage>
</organism>
<evidence type="ECO:0000256" key="4">
    <source>
        <dbReference type="ARBA" id="ARBA00022801"/>
    </source>
</evidence>
<dbReference type="RefSeq" id="WP_161747233.1">
    <property type="nucleotide sequence ID" value="NZ_JAAAMV010000037.1"/>
</dbReference>
<name>A0ABW9Y0N6_9BACL</name>
<evidence type="ECO:0000313" key="8">
    <source>
        <dbReference type="Proteomes" id="UP000665561"/>
    </source>
</evidence>
<dbReference type="EC" id="3.2.1.51" evidence="2"/>
<evidence type="ECO:0000256" key="3">
    <source>
        <dbReference type="ARBA" id="ARBA00022729"/>
    </source>
</evidence>
<evidence type="ECO:0000259" key="6">
    <source>
        <dbReference type="PROSITE" id="PS50022"/>
    </source>
</evidence>
<comment type="similarity">
    <text evidence="1">Belongs to the glycosyl hydrolase 29 family.</text>
</comment>